<accession>Q0W8Q9</accession>
<gene>
    <name evidence="1" type="ORF">LRC249</name>
</gene>
<organism evidence="1 2">
    <name type="scientific">Methanocella arvoryzae (strain DSM 22066 / NBRC 105507 / MRE50)</name>
    <dbReference type="NCBI Taxonomy" id="351160"/>
    <lineage>
        <taxon>Archaea</taxon>
        <taxon>Methanobacteriati</taxon>
        <taxon>Methanobacteriota</taxon>
        <taxon>Stenosarchaea group</taxon>
        <taxon>Methanomicrobia</taxon>
        <taxon>Methanocellales</taxon>
        <taxon>Methanocellaceae</taxon>
        <taxon>Methanocella</taxon>
    </lineage>
</organism>
<sequence length="117" mass="13293">MAILKPETVVVNFWSAIDSGRYADAYQLAYYEQNVSQEEWVRDRTATYGVNGSYIDIYEFNVTETFPLKPGTFEGNFSAVQVVLVDTELSYKGNSRTGTVQFPVVKTESGWKIYGDY</sequence>
<dbReference type="AlphaFoldDB" id="Q0W8Q9"/>
<protein>
    <recommendedName>
        <fullName evidence="3">NTF2-like N-terminal transpeptidase domain-containing protein</fullName>
    </recommendedName>
</protein>
<evidence type="ECO:0000313" key="1">
    <source>
        <dbReference type="EMBL" id="CAJ35234.1"/>
    </source>
</evidence>
<dbReference type="Proteomes" id="UP000000663">
    <property type="component" value="Chromosome"/>
</dbReference>
<keyword evidence="2" id="KW-1185">Reference proteome</keyword>
<dbReference type="EMBL" id="AM114193">
    <property type="protein sequence ID" value="CAJ35234.1"/>
    <property type="molecule type" value="Genomic_DNA"/>
</dbReference>
<proteinExistence type="predicted"/>
<dbReference type="KEGG" id="rci:LRC249"/>
<evidence type="ECO:0000313" key="2">
    <source>
        <dbReference type="Proteomes" id="UP000000663"/>
    </source>
</evidence>
<name>Q0W8Q9_METAR</name>
<reference evidence="1 2" key="1">
    <citation type="journal article" date="2006" name="Science">
        <title>Genome of rice cluster I archaea -- the key methane producers in the rice rhizosphere.</title>
        <authorList>
            <person name="Erkel C."/>
            <person name="Kube M."/>
            <person name="Reinhardt R."/>
            <person name="Liesack W."/>
        </authorList>
    </citation>
    <scope>NUCLEOTIDE SEQUENCE [LARGE SCALE GENOMIC DNA]</scope>
    <source>
        <strain evidence="2">DSM 22066 / NBRC 105507 / MRE50</strain>
    </source>
</reference>
<dbReference type="eggNOG" id="arCOG07677">
    <property type="taxonomic scope" value="Archaea"/>
</dbReference>
<evidence type="ECO:0008006" key="3">
    <source>
        <dbReference type="Google" id="ProtNLM"/>
    </source>
</evidence>